<comment type="caution">
    <text evidence="9">The sequence shown here is derived from an EMBL/GenBank/DDBJ whole genome shotgun (WGS) entry which is preliminary data.</text>
</comment>
<dbReference type="Gene3D" id="1.20.1740.10">
    <property type="entry name" value="Amino acid/polyamine transporter I"/>
    <property type="match status" value="1"/>
</dbReference>
<evidence type="ECO:0000256" key="3">
    <source>
        <dbReference type="ARBA" id="ARBA00022448"/>
    </source>
</evidence>
<evidence type="ECO:0000313" key="9">
    <source>
        <dbReference type="EMBL" id="OTU25889.1"/>
    </source>
</evidence>
<keyword evidence="7 8" id="KW-0472">Membrane</keyword>
<accession>A0A242U1A7</accession>
<keyword evidence="8" id="KW-0997">Cell inner membrane</keyword>
<protein>
    <submittedName>
        <fullName evidence="9">Sodium:alanine symporter</fullName>
    </submittedName>
</protein>
<evidence type="ECO:0000313" key="10">
    <source>
        <dbReference type="Proteomes" id="UP000195162"/>
    </source>
</evidence>
<dbReference type="RefSeq" id="WP_086376210.1">
    <property type="nucleotide sequence ID" value="NZ_JADVOL010000007.1"/>
</dbReference>
<dbReference type="GO" id="GO:0005283">
    <property type="term" value="F:amino acid:sodium symporter activity"/>
    <property type="evidence" value="ECO:0007669"/>
    <property type="project" value="InterPro"/>
</dbReference>
<dbReference type="AlphaFoldDB" id="A0A242U1A7"/>
<dbReference type="Pfam" id="PF01235">
    <property type="entry name" value="Na_Ala_symp"/>
    <property type="match status" value="1"/>
</dbReference>
<dbReference type="Proteomes" id="UP000195162">
    <property type="component" value="Unassembled WGS sequence"/>
</dbReference>
<evidence type="ECO:0000256" key="5">
    <source>
        <dbReference type="ARBA" id="ARBA00022692"/>
    </source>
</evidence>
<keyword evidence="6 8" id="KW-1133">Transmembrane helix</keyword>
<evidence type="ECO:0000256" key="4">
    <source>
        <dbReference type="ARBA" id="ARBA00022475"/>
    </source>
</evidence>
<proteinExistence type="inferred from homology"/>
<evidence type="ECO:0000256" key="6">
    <source>
        <dbReference type="ARBA" id="ARBA00022989"/>
    </source>
</evidence>
<feature type="transmembrane region" description="Helical" evidence="8">
    <location>
        <begin position="352"/>
        <end position="375"/>
    </location>
</feature>
<evidence type="ECO:0000256" key="8">
    <source>
        <dbReference type="RuleBase" id="RU363064"/>
    </source>
</evidence>
<feature type="transmembrane region" description="Helical" evidence="8">
    <location>
        <begin position="395"/>
        <end position="417"/>
    </location>
</feature>
<sequence length="504" mass="54708">MEQLIHTIVGYLWSDTLVYLALGVGIYFTFITRGVQFRYFREMFRVIREKKEDSSGISPRQALFMALAGRIGVGNIAGVALAVGMGGPGAIFWMIIMGFLAGALAFSESTVAQLYKFKEGDQYYGGVHYYIDRGLKLKPFAAIAAVVLIISYTVMMPGIQMNTIATTFKSTFHVPPYISGIVVTVGIGLIIWGGVKSIARAAEKIVPTMSGLYVLATVVLLIAHYDQIPETFVLIVKSAFGMDAVFGAIIGQAVNWGVRRAVFASAAGAGESTFASAAAMTSHPVKQGLIQAFSIFFETALILTSSGLMILITGMYNVTPPGSTSPLVEHVPGVAAGAEWTSMALQTVFHDAGAWLISLAILVFAFTTLMTYYYIAESGIAYFDRQNKYPIFKTIAKIASLTALFLGSISSTETMWALGDITFGSMAYVNLIALILLSKPLLKVLKDYDRQRKAGKDPVFDPREVGIKNATYWEEYADQKKASLITPSIEKSVSVKKNSSRKIA</sequence>
<feature type="transmembrane region" description="Helical" evidence="8">
    <location>
        <begin position="135"/>
        <end position="154"/>
    </location>
</feature>
<evidence type="ECO:0000256" key="2">
    <source>
        <dbReference type="ARBA" id="ARBA00009261"/>
    </source>
</evidence>
<reference evidence="9 10" key="1">
    <citation type="submission" date="2017-05" db="EMBL/GenBank/DDBJ databases">
        <authorList>
            <person name="Song R."/>
            <person name="Chenine A.L."/>
            <person name="Ruprecht R.M."/>
        </authorList>
    </citation>
    <scope>NUCLEOTIDE SEQUENCE [LARGE SCALE GENOMIC DNA]</scope>
    <source>
        <strain evidence="9 10">ARLG1955</strain>
    </source>
</reference>
<feature type="transmembrane region" description="Helical" evidence="8">
    <location>
        <begin position="231"/>
        <end position="250"/>
    </location>
</feature>
<evidence type="ECO:0000256" key="7">
    <source>
        <dbReference type="ARBA" id="ARBA00023136"/>
    </source>
</evidence>
<feature type="transmembrane region" description="Helical" evidence="8">
    <location>
        <begin position="174"/>
        <end position="193"/>
    </location>
</feature>
<feature type="transmembrane region" description="Helical" evidence="8">
    <location>
        <begin position="17"/>
        <end position="40"/>
    </location>
</feature>
<keyword evidence="8" id="KW-0769">Symport</keyword>
<feature type="transmembrane region" description="Helical" evidence="8">
    <location>
        <begin position="90"/>
        <end position="115"/>
    </location>
</feature>
<feature type="transmembrane region" description="Helical" evidence="8">
    <location>
        <begin position="295"/>
        <end position="316"/>
    </location>
</feature>
<name>A0A242U1A7_ACIPI</name>
<keyword evidence="3 8" id="KW-0813">Transport</keyword>
<gene>
    <name evidence="9" type="ORF">CAT59_16880</name>
</gene>
<dbReference type="PANTHER" id="PTHR30330:SF7">
    <property type="entry name" value="SODIUM_PROTON-DEPENDENT ALANINE CARRIER PROTEIN YRBD-RELATED"/>
    <property type="match status" value="1"/>
</dbReference>
<feature type="transmembrane region" description="Helical" evidence="8">
    <location>
        <begin position="423"/>
        <end position="442"/>
    </location>
</feature>
<feature type="transmembrane region" description="Helical" evidence="8">
    <location>
        <begin position="61"/>
        <end position="84"/>
    </location>
</feature>
<dbReference type="PRINTS" id="PR00175">
    <property type="entry name" value="NAALASMPORT"/>
</dbReference>
<dbReference type="EMBL" id="NGIR01000032">
    <property type="protein sequence ID" value="OTU25889.1"/>
    <property type="molecule type" value="Genomic_DNA"/>
</dbReference>
<dbReference type="InterPro" id="IPR001463">
    <property type="entry name" value="Na/Ala_symport"/>
</dbReference>
<keyword evidence="5 8" id="KW-0812">Transmembrane</keyword>
<organism evidence="9 10">
    <name type="scientific">Acinetobacter pittii</name>
    <name type="common">Acinetobacter genomosp. 3</name>
    <dbReference type="NCBI Taxonomy" id="48296"/>
    <lineage>
        <taxon>Bacteria</taxon>
        <taxon>Pseudomonadati</taxon>
        <taxon>Pseudomonadota</taxon>
        <taxon>Gammaproteobacteria</taxon>
        <taxon>Moraxellales</taxon>
        <taxon>Moraxellaceae</taxon>
        <taxon>Acinetobacter</taxon>
        <taxon>Acinetobacter calcoaceticus/baumannii complex</taxon>
    </lineage>
</organism>
<dbReference type="GO" id="GO:0005886">
    <property type="term" value="C:plasma membrane"/>
    <property type="evidence" value="ECO:0007669"/>
    <property type="project" value="UniProtKB-SubCell"/>
</dbReference>
<evidence type="ECO:0000256" key="1">
    <source>
        <dbReference type="ARBA" id="ARBA00004651"/>
    </source>
</evidence>
<keyword evidence="4" id="KW-1003">Cell membrane</keyword>
<dbReference type="NCBIfam" id="TIGR00835">
    <property type="entry name" value="agcS"/>
    <property type="match status" value="1"/>
</dbReference>
<dbReference type="PANTHER" id="PTHR30330">
    <property type="entry name" value="AGSS FAMILY TRANSPORTER, SODIUM-ALANINE"/>
    <property type="match status" value="1"/>
</dbReference>
<comment type="similarity">
    <text evidence="2 8">Belongs to the alanine or glycine:cation symporter (AGCS) (TC 2.A.25) family.</text>
</comment>
<comment type="subcellular location">
    <subcellularLocation>
        <location evidence="8">Cell inner membrane</location>
        <topology evidence="8">Multi-pass membrane protein</topology>
    </subcellularLocation>
    <subcellularLocation>
        <location evidence="1">Cell membrane</location>
        <topology evidence="1">Multi-pass membrane protein</topology>
    </subcellularLocation>
</comment>
<feature type="transmembrane region" description="Helical" evidence="8">
    <location>
        <begin position="205"/>
        <end position="225"/>
    </location>
</feature>